<evidence type="ECO:0000313" key="2">
    <source>
        <dbReference type="Proteomes" id="UP000823786"/>
    </source>
</evidence>
<name>A0ABS4EPQ9_9HYPH</name>
<comment type="caution">
    <text evidence="1">The sequence shown here is derived from an EMBL/GenBank/DDBJ whole genome shotgun (WGS) entry which is preliminary data.</text>
</comment>
<reference evidence="1 2" key="1">
    <citation type="submission" date="2021-03" db="EMBL/GenBank/DDBJ databases">
        <title>Genomic Encyclopedia of Type Strains, Phase IV (KMG-IV): sequencing the most valuable type-strain genomes for metagenomic binning, comparative biology and taxonomic classification.</title>
        <authorList>
            <person name="Goeker M."/>
        </authorList>
    </citation>
    <scope>NUCLEOTIDE SEQUENCE [LARGE SCALE GENOMIC DNA]</scope>
    <source>
        <strain evidence="1 2">DSM 26427</strain>
    </source>
</reference>
<sequence length="50" mass="5561">MAGGLRCIEGIVLSENQEMLKMCGEFGFVVVRHKLDPRLFLAALDLKHSS</sequence>
<gene>
    <name evidence="1" type="ORF">J2Z75_003449</name>
</gene>
<organism evidence="1 2">
    <name type="scientific">Rhizobium herbae</name>
    <dbReference type="NCBI Taxonomy" id="508661"/>
    <lineage>
        <taxon>Bacteria</taxon>
        <taxon>Pseudomonadati</taxon>
        <taxon>Pseudomonadota</taxon>
        <taxon>Alphaproteobacteria</taxon>
        <taxon>Hyphomicrobiales</taxon>
        <taxon>Rhizobiaceae</taxon>
        <taxon>Rhizobium/Agrobacterium group</taxon>
        <taxon>Rhizobium</taxon>
    </lineage>
</organism>
<accession>A0ABS4EPQ9</accession>
<evidence type="ECO:0000313" key="1">
    <source>
        <dbReference type="EMBL" id="MBP1859928.1"/>
    </source>
</evidence>
<protein>
    <submittedName>
        <fullName evidence="1">Uncharacterized protein</fullName>
    </submittedName>
</protein>
<proteinExistence type="predicted"/>
<dbReference type="RefSeq" id="WP_209853951.1">
    <property type="nucleotide sequence ID" value="NZ_JAGGJV010000006.1"/>
</dbReference>
<dbReference type="EMBL" id="JAGGJV010000006">
    <property type="protein sequence ID" value="MBP1859928.1"/>
    <property type="molecule type" value="Genomic_DNA"/>
</dbReference>
<keyword evidence="2" id="KW-1185">Reference proteome</keyword>
<dbReference type="Proteomes" id="UP000823786">
    <property type="component" value="Unassembled WGS sequence"/>
</dbReference>